<accession>A0A238WFF7</accession>
<feature type="transmembrane region" description="Helical" evidence="1">
    <location>
        <begin position="12"/>
        <end position="30"/>
    </location>
</feature>
<dbReference type="EMBL" id="FZNY01000001">
    <property type="protein sequence ID" value="SNR45326.1"/>
    <property type="molecule type" value="Genomic_DNA"/>
</dbReference>
<dbReference type="OrthoDB" id="957977at2"/>
<feature type="transmembrane region" description="Helical" evidence="1">
    <location>
        <begin position="85"/>
        <end position="103"/>
    </location>
</feature>
<dbReference type="RefSeq" id="WP_089370326.1">
    <property type="nucleotide sequence ID" value="NZ_BMEP01000003.1"/>
</dbReference>
<dbReference type="AlphaFoldDB" id="A0A238WFF7"/>
<feature type="transmembrane region" description="Helical" evidence="1">
    <location>
        <begin position="110"/>
        <end position="130"/>
    </location>
</feature>
<keyword evidence="3" id="KW-1185">Reference proteome</keyword>
<evidence type="ECO:0008006" key="4">
    <source>
        <dbReference type="Google" id="ProtNLM"/>
    </source>
</evidence>
<evidence type="ECO:0000313" key="2">
    <source>
        <dbReference type="EMBL" id="SNR45326.1"/>
    </source>
</evidence>
<reference evidence="2 3" key="1">
    <citation type="submission" date="2017-06" db="EMBL/GenBank/DDBJ databases">
        <authorList>
            <person name="Kim H.J."/>
            <person name="Triplett B.A."/>
        </authorList>
    </citation>
    <scope>NUCLEOTIDE SEQUENCE [LARGE SCALE GENOMIC DNA]</scope>
    <source>
        <strain evidence="2 3">DSM 25597</strain>
    </source>
</reference>
<keyword evidence="1" id="KW-0812">Transmembrane</keyword>
<keyword evidence="1" id="KW-0472">Membrane</keyword>
<organism evidence="2 3">
    <name type="scientific">Dokdonia pacifica</name>
    <dbReference type="NCBI Taxonomy" id="1627892"/>
    <lineage>
        <taxon>Bacteria</taxon>
        <taxon>Pseudomonadati</taxon>
        <taxon>Bacteroidota</taxon>
        <taxon>Flavobacteriia</taxon>
        <taxon>Flavobacteriales</taxon>
        <taxon>Flavobacteriaceae</taxon>
        <taxon>Dokdonia</taxon>
    </lineage>
</organism>
<protein>
    <recommendedName>
        <fullName evidence="4">DoxX-like family protein</fullName>
    </recommendedName>
</protein>
<name>A0A238WFF7_9FLAO</name>
<keyword evidence="1" id="KW-1133">Transmembrane helix</keyword>
<evidence type="ECO:0000256" key="1">
    <source>
        <dbReference type="SAM" id="Phobius"/>
    </source>
</evidence>
<proteinExistence type="predicted"/>
<dbReference type="Proteomes" id="UP000198379">
    <property type="component" value="Unassembled WGS sequence"/>
</dbReference>
<sequence>MDYLLPNITEILILLFIIITFLQSGLDKVFDWKGQIAWLNSHFKETFLGSMVPLLVGVLVVLDLLASVLAGIGIYQLAINNNPMMGLYGSITGAITLLMLLFGQRIAKDYAGAFTIVGYFIVVIFGVWLLSNH</sequence>
<evidence type="ECO:0000313" key="3">
    <source>
        <dbReference type="Proteomes" id="UP000198379"/>
    </source>
</evidence>
<gene>
    <name evidence="2" type="ORF">SAMN06265376_1011029</name>
</gene>
<feature type="transmembrane region" description="Helical" evidence="1">
    <location>
        <begin position="51"/>
        <end position="79"/>
    </location>
</feature>